<dbReference type="Pfam" id="PF00590">
    <property type="entry name" value="TP_methylase"/>
    <property type="match status" value="1"/>
</dbReference>
<protein>
    <submittedName>
        <fullName evidence="7">16S rRNA (Cytidine(1402)-2'-O)-methyltransferase</fullName>
        <ecNumber evidence="7">2.1.1.198</ecNumber>
    </submittedName>
</protein>
<evidence type="ECO:0000313" key="8">
    <source>
        <dbReference type="Proteomes" id="UP001055955"/>
    </source>
</evidence>
<evidence type="ECO:0000313" key="7">
    <source>
        <dbReference type="EMBL" id="UTC24131.1"/>
    </source>
</evidence>
<name>A0ABY5DJT0_9GAMM</name>
<dbReference type="Gene3D" id="3.30.950.10">
    <property type="entry name" value="Methyltransferase, Cobalt-precorrin-4 Transmethylase, Domain 2"/>
    <property type="match status" value="1"/>
</dbReference>
<keyword evidence="2" id="KW-0698">rRNA processing</keyword>
<keyword evidence="4 7" id="KW-0808">Transferase</keyword>
<dbReference type="InterPro" id="IPR014777">
    <property type="entry name" value="4pyrrole_Mease_sub1"/>
</dbReference>
<dbReference type="CDD" id="cd11648">
    <property type="entry name" value="RsmI"/>
    <property type="match status" value="1"/>
</dbReference>
<dbReference type="Gene3D" id="3.40.1010.10">
    <property type="entry name" value="Cobalt-precorrin-4 Transmethylase, Domain 1"/>
    <property type="match status" value="1"/>
</dbReference>
<organism evidence="7 8">
    <name type="scientific">Candidatus Comchoanobacter bicostacola</name>
    <dbReference type="NCBI Taxonomy" id="2919598"/>
    <lineage>
        <taxon>Bacteria</taxon>
        <taxon>Pseudomonadati</taxon>
        <taxon>Pseudomonadota</taxon>
        <taxon>Gammaproteobacteria</taxon>
        <taxon>Candidatus Comchoanobacterales</taxon>
        <taxon>Candidatus Comchoanobacteraceae</taxon>
        <taxon>Candidatus Comchoanobacter</taxon>
    </lineage>
</organism>
<dbReference type="PIRSF" id="PIRSF005917">
    <property type="entry name" value="MTase_YraL"/>
    <property type="match status" value="1"/>
</dbReference>
<dbReference type="PANTHER" id="PTHR46111:SF1">
    <property type="entry name" value="RIBOSOMAL RNA SMALL SUBUNIT METHYLTRANSFERASE I"/>
    <property type="match status" value="1"/>
</dbReference>
<accession>A0ABY5DJT0</accession>
<evidence type="ECO:0000256" key="4">
    <source>
        <dbReference type="ARBA" id="ARBA00022679"/>
    </source>
</evidence>
<reference evidence="7 8" key="1">
    <citation type="journal article" date="2022" name="Nat. Microbiol.">
        <title>The microbiome of a bacterivorous marine choanoflagellate contains a resource-demanding obligate bacterial associate.</title>
        <authorList>
            <person name="Needham D.M."/>
            <person name="Poirier C."/>
            <person name="Bachy C."/>
            <person name="George E.E."/>
            <person name="Wilken S."/>
            <person name="Yung C.C.M."/>
            <person name="Limardo A.J."/>
            <person name="Morando M."/>
            <person name="Sudek L."/>
            <person name="Malmstrom R.R."/>
            <person name="Keeling P.J."/>
            <person name="Santoro A.E."/>
            <person name="Worden A.Z."/>
        </authorList>
    </citation>
    <scope>NUCLEOTIDE SEQUENCE [LARGE SCALE GENOMIC DNA]</scope>
    <source>
        <strain evidence="7 8">Comchoano-1</strain>
    </source>
</reference>
<dbReference type="Proteomes" id="UP001055955">
    <property type="component" value="Chromosome"/>
</dbReference>
<keyword evidence="5" id="KW-0949">S-adenosyl-L-methionine</keyword>
<keyword evidence="1" id="KW-0963">Cytoplasm</keyword>
<feature type="domain" description="Tetrapyrrole methylase" evidence="6">
    <location>
        <begin position="3"/>
        <end position="201"/>
    </location>
</feature>
<evidence type="ECO:0000256" key="1">
    <source>
        <dbReference type="ARBA" id="ARBA00022490"/>
    </source>
</evidence>
<dbReference type="EMBL" id="CP092900">
    <property type="protein sequence ID" value="UTC24131.1"/>
    <property type="molecule type" value="Genomic_DNA"/>
</dbReference>
<dbReference type="GO" id="GO:0008168">
    <property type="term" value="F:methyltransferase activity"/>
    <property type="evidence" value="ECO:0007669"/>
    <property type="project" value="UniProtKB-KW"/>
</dbReference>
<sequence>MKTLTVVATPIGNLNDITPRMKQALESADLLLAESISATQRLCSHLGIQTPPIKRYWSKTEKTVHTYLEKSHEAHIVLISDAGTPCISDPGYQIVKLFHEKGWLVKTVVGPCAAIAALSISGLPSDQFTFYGFLSAKREARKSFLNNLSKGSSTWIAFESPRRILDLTKDVCDLLGDDYIIAIVKEISKIHETVYRGTAESVLQQLSQSTLKGEYVLIGAPIQNKPDWVPCATALNKRLGINEAASITANIYKISKNTTYNYLKENS</sequence>
<dbReference type="GO" id="GO:0032259">
    <property type="term" value="P:methylation"/>
    <property type="evidence" value="ECO:0007669"/>
    <property type="project" value="UniProtKB-KW"/>
</dbReference>
<evidence type="ECO:0000259" key="6">
    <source>
        <dbReference type="Pfam" id="PF00590"/>
    </source>
</evidence>
<dbReference type="PANTHER" id="PTHR46111">
    <property type="entry name" value="RIBOSOMAL RNA SMALL SUBUNIT METHYLTRANSFERASE I"/>
    <property type="match status" value="1"/>
</dbReference>
<dbReference type="EC" id="2.1.1.198" evidence="7"/>
<dbReference type="PROSITE" id="PS01296">
    <property type="entry name" value="RSMI"/>
    <property type="match status" value="1"/>
</dbReference>
<dbReference type="InterPro" id="IPR008189">
    <property type="entry name" value="rRNA_ssu_MeTfrase_I"/>
</dbReference>
<keyword evidence="8" id="KW-1185">Reference proteome</keyword>
<keyword evidence="3 7" id="KW-0489">Methyltransferase</keyword>
<dbReference type="InterPro" id="IPR014776">
    <property type="entry name" value="4pyrrole_Mease_sub2"/>
</dbReference>
<evidence type="ECO:0000256" key="3">
    <source>
        <dbReference type="ARBA" id="ARBA00022603"/>
    </source>
</evidence>
<dbReference type="RefSeq" id="WP_258567914.1">
    <property type="nucleotide sequence ID" value="NZ_CP092900.1"/>
</dbReference>
<proteinExistence type="predicted"/>
<dbReference type="InterPro" id="IPR035996">
    <property type="entry name" value="4pyrrol_Methylase_sf"/>
</dbReference>
<dbReference type="InterPro" id="IPR000878">
    <property type="entry name" value="4pyrrol_Mease"/>
</dbReference>
<evidence type="ECO:0000256" key="2">
    <source>
        <dbReference type="ARBA" id="ARBA00022552"/>
    </source>
</evidence>
<dbReference type="NCBIfam" id="TIGR00096">
    <property type="entry name" value="16S rRNA (cytidine(1402)-2'-O)-methyltransferase"/>
    <property type="match status" value="1"/>
</dbReference>
<dbReference type="SUPFAM" id="SSF53790">
    <property type="entry name" value="Tetrapyrrole methylase"/>
    <property type="match status" value="1"/>
</dbReference>
<dbReference type="InterPro" id="IPR018063">
    <property type="entry name" value="SAM_MeTrfase_RsmI_CS"/>
</dbReference>
<evidence type="ECO:0000256" key="5">
    <source>
        <dbReference type="ARBA" id="ARBA00022691"/>
    </source>
</evidence>
<gene>
    <name evidence="7" type="primary">rsmI</name>
    <name evidence="7" type="ORF">MMH89_02685</name>
</gene>